<evidence type="ECO:0000313" key="3">
    <source>
        <dbReference type="Proteomes" id="UP000238083"/>
    </source>
</evidence>
<dbReference type="Pfam" id="PF25583">
    <property type="entry name" value="WCX"/>
    <property type="match status" value="1"/>
</dbReference>
<sequence length="112" mass="12356">MPPPDVDAVHAVLGPLAPDPLRYEVSVLVRATVPHVRQFMPETLVSVQPLPEHGGQTGWLRVFVRAERLEWVAARLAALDRPFVVEAPEALQQVVADLGRRLVDRVQVRSAG</sequence>
<protein>
    <recommendedName>
        <fullName evidence="1">WCX domain-containing protein</fullName>
    </recommendedName>
</protein>
<evidence type="ECO:0000259" key="1">
    <source>
        <dbReference type="Pfam" id="PF25583"/>
    </source>
</evidence>
<gene>
    <name evidence="2" type="ORF">CLV37_108206</name>
</gene>
<organism evidence="2 3">
    <name type="scientific">Kineococcus rhizosphaerae</name>
    <dbReference type="NCBI Taxonomy" id="559628"/>
    <lineage>
        <taxon>Bacteria</taxon>
        <taxon>Bacillati</taxon>
        <taxon>Actinomycetota</taxon>
        <taxon>Actinomycetes</taxon>
        <taxon>Kineosporiales</taxon>
        <taxon>Kineosporiaceae</taxon>
        <taxon>Kineococcus</taxon>
    </lineage>
</organism>
<name>A0A2T0R1W2_9ACTN</name>
<keyword evidence="3" id="KW-1185">Reference proteome</keyword>
<dbReference type="EMBL" id="PVZF01000008">
    <property type="protein sequence ID" value="PRY13536.1"/>
    <property type="molecule type" value="Genomic_DNA"/>
</dbReference>
<dbReference type="AlphaFoldDB" id="A0A2T0R1W2"/>
<comment type="caution">
    <text evidence="2">The sequence shown here is derived from an EMBL/GenBank/DDBJ whole genome shotgun (WGS) entry which is preliminary data.</text>
</comment>
<proteinExistence type="predicted"/>
<dbReference type="Proteomes" id="UP000238083">
    <property type="component" value="Unassembled WGS sequence"/>
</dbReference>
<accession>A0A2T0R1W2</accession>
<feature type="domain" description="WCX" evidence="1">
    <location>
        <begin position="23"/>
        <end position="102"/>
    </location>
</feature>
<dbReference type="InterPro" id="IPR057727">
    <property type="entry name" value="WCX_dom"/>
</dbReference>
<reference evidence="2 3" key="1">
    <citation type="submission" date="2018-03" db="EMBL/GenBank/DDBJ databases">
        <title>Genomic Encyclopedia of Archaeal and Bacterial Type Strains, Phase II (KMG-II): from individual species to whole genera.</title>
        <authorList>
            <person name="Goeker M."/>
        </authorList>
    </citation>
    <scope>NUCLEOTIDE SEQUENCE [LARGE SCALE GENOMIC DNA]</scope>
    <source>
        <strain evidence="2 3">DSM 19711</strain>
    </source>
</reference>
<evidence type="ECO:0000313" key="2">
    <source>
        <dbReference type="EMBL" id="PRY13536.1"/>
    </source>
</evidence>